<accession>A0AAE0UD46</accession>
<evidence type="ECO:0000313" key="3">
    <source>
        <dbReference type="EMBL" id="KAK3399742.1"/>
    </source>
</evidence>
<feature type="compositionally biased region" description="Basic and acidic residues" evidence="1">
    <location>
        <begin position="355"/>
        <end position="371"/>
    </location>
</feature>
<organism evidence="3 4">
    <name type="scientific">Sordaria brevicollis</name>
    <dbReference type="NCBI Taxonomy" id="83679"/>
    <lineage>
        <taxon>Eukaryota</taxon>
        <taxon>Fungi</taxon>
        <taxon>Dikarya</taxon>
        <taxon>Ascomycota</taxon>
        <taxon>Pezizomycotina</taxon>
        <taxon>Sordariomycetes</taxon>
        <taxon>Sordariomycetidae</taxon>
        <taxon>Sordariales</taxon>
        <taxon>Sordariaceae</taxon>
        <taxon>Sordaria</taxon>
    </lineage>
</organism>
<dbReference type="AlphaFoldDB" id="A0AAE0UD46"/>
<evidence type="ECO:0000256" key="1">
    <source>
        <dbReference type="SAM" id="MobiDB-lite"/>
    </source>
</evidence>
<reference evidence="3" key="2">
    <citation type="submission" date="2023-07" db="EMBL/GenBank/DDBJ databases">
        <authorList>
            <consortium name="Lawrence Berkeley National Laboratory"/>
            <person name="Haridas S."/>
            <person name="Hensen N."/>
            <person name="Bonometti L."/>
            <person name="Westerberg I."/>
            <person name="Brannstrom I.O."/>
            <person name="Guillou S."/>
            <person name="Cros-Aarteil S."/>
            <person name="Calhoun S."/>
            <person name="Kuo A."/>
            <person name="Mondo S."/>
            <person name="Pangilinan J."/>
            <person name="Riley R."/>
            <person name="LaButti K."/>
            <person name="Andreopoulos B."/>
            <person name="Lipzen A."/>
            <person name="Chen C."/>
            <person name="Yanf M."/>
            <person name="Daum C."/>
            <person name="Ng V."/>
            <person name="Clum A."/>
            <person name="Steindorff A."/>
            <person name="Ohm R."/>
            <person name="Martin F."/>
            <person name="Silar P."/>
            <person name="Natvig D."/>
            <person name="Lalanne C."/>
            <person name="Gautier V."/>
            <person name="Ament-velasquez S.L."/>
            <person name="Kruys A."/>
            <person name="Hutchinson M.I."/>
            <person name="Powell A.J."/>
            <person name="Barry K."/>
            <person name="Miller A.N."/>
            <person name="Grigoriev I.V."/>
            <person name="Debuchy R."/>
            <person name="Gladieux P."/>
            <person name="Thoren M.H."/>
            <person name="Johannesson H."/>
        </authorList>
    </citation>
    <scope>NUCLEOTIDE SEQUENCE</scope>
    <source>
        <strain evidence="3">FGSC 1904</strain>
    </source>
</reference>
<comment type="caution">
    <text evidence="3">The sequence shown here is derived from an EMBL/GenBank/DDBJ whole genome shotgun (WGS) entry which is preliminary data.</text>
</comment>
<name>A0AAE0UD46_SORBR</name>
<dbReference type="InterPro" id="IPR048519">
    <property type="entry name" value="Gfd2/YDR514C-like_C"/>
</dbReference>
<feature type="domain" description="Gfd2/YDR514C-like C-terminal" evidence="2">
    <location>
        <begin position="28"/>
        <end position="238"/>
    </location>
</feature>
<sequence>MKSSCPAPDAVNSFADLLKFKIKYIDSIFVAIDIEMIDHQPPKRAQLTQKEKLSEVGVAVYDPRAAPSSNSEAGHIQSITVQHTIVEEWAWVIDKTCPNRNKIWHRGIHKASPYTAAFCYSTVKQGPEILAHLIKYLESLKTQGLTDNEISAGNHRQVVILSWDATAETKLFHDYGYWCWDHGIEHWDLQLWLPVLNRFGSQNKTGAERFYSTTGVLGSGDSSITLHNASNDAWAQVATLARFLYMSEETFDGWVSGSENLEPLNMSWVDRQIAGYNAALEHRYVKGGNRNGASFAGVSLAIRPTPSAQQHQHFNPPPSVNDKEFFPGLPSCSNNNKTATKPVWGAKTSTQILHKPQDGRAPEPPDPDTRDGTPSTFQEKKTSPAPASKCPSPGTSSPDRSSASPSPTPSASVLTSTAPSSVTSTQTPPSRTPSRSPPVPTHNQAPPGGGTVTGTTTRGIQQNSVRPGPKPISWAAVAVAGAGDGRGRGPSRTGSNQQPQRPAPVTKPAPGWSRPPEPKGR</sequence>
<gene>
    <name evidence="3" type="ORF">B0T20DRAFT_391310</name>
</gene>
<dbReference type="Pfam" id="PF21762">
    <property type="entry name" value="DEDDh_C"/>
    <property type="match status" value="1"/>
</dbReference>
<dbReference type="Proteomes" id="UP001281003">
    <property type="component" value="Unassembled WGS sequence"/>
</dbReference>
<evidence type="ECO:0000313" key="4">
    <source>
        <dbReference type="Proteomes" id="UP001281003"/>
    </source>
</evidence>
<dbReference type="EMBL" id="JAUTDP010000004">
    <property type="protein sequence ID" value="KAK3399742.1"/>
    <property type="molecule type" value="Genomic_DNA"/>
</dbReference>
<reference evidence="3" key="1">
    <citation type="journal article" date="2023" name="Mol. Phylogenet. Evol.">
        <title>Genome-scale phylogeny and comparative genomics of the fungal order Sordariales.</title>
        <authorList>
            <person name="Hensen N."/>
            <person name="Bonometti L."/>
            <person name="Westerberg I."/>
            <person name="Brannstrom I.O."/>
            <person name="Guillou S."/>
            <person name="Cros-Aarteil S."/>
            <person name="Calhoun S."/>
            <person name="Haridas S."/>
            <person name="Kuo A."/>
            <person name="Mondo S."/>
            <person name="Pangilinan J."/>
            <person name="Riley R."/>
            <person name="LaButti K."/>
            <person name="Andreopoulos B."/>
            <person name="Lipzen A."/>
            <person name="Chen C."/>
            <person name="Yan M."/>
            <person name="Daum C."/>
            <person name="Ng V."/>
            <person name="Clum A."/>
            <person name="Steindorff A."/>
            <person name="Ohm R.A."/>
            <person name="Martin F."/>
            <person name="Silar P."/>
            <person name="Natvig D.O."/>
            <person name="Lalanne C."/>
            <person name="Gautier V."/>
            <person name="Ament-Velasquez S.L."/>
            <person name="Kruys A."/>
            <person name="Hutchinson M.I."/>
            <person name="Powell A.J."/>
            <person name="Barry K."/>
            <person name="Miller A.N."/>
            <person name="Grigoriev I.V."/>
            <person name="Debuchy R."/>
            <person name="Gladieux P."/>
            <person name="Hiltunen Thoren M."/>
            <person name="Johannesson H."/>
        </authorList>
    </citation>
    <scope>NUCLEOTIDE SEQUENCE</scope>
    <source>
        <strain evidence="3">FGSC 1904</strain>
    </source>
</reference>
<protein>
    <recommendedName>
        <fullName evidence="2">Gfd2/YDR514C-like C-terminal domain-containing protein</fullName>
    </recommendedName>
</protein>
<feature type="region of interest" description="Disordered" evidence="1">
    <location>
        <begin position="306"/>
        <end position="521"/>
    </location>
</feature>
<keyword evidence="4" id="KW-1185">Reference proteome</keyword>
<feature type="compositionally biased region" description="Low complexity" evidence="1">
    <location>
        <begin position="391"/>
        <end position="434"/>
    </location>
</feature>
<proteinExistence type="predicted"/>
<evidence type="ECO:0000259" key="2">
    <source>
        <dbReference type="Pfam" id="PF21762"/>
    </source>
</evidence>